<evidence type="ECO:0000313" key="2">
    <source>
        <dbReference type="Proteomes" id="UP000199048"/>
    </source>
</evidence>
<dbReference type="EMBL" id="FOTK01000004">
    <property type="protein sequence ID" value="SFL40556.1"/>
    <property type="molecule type" value="Genomic_DNA"/>
</dbReference>
<dbReference type="RefSeq" id="WP_092038163.1">
    <property type="nucleotide sequence ID" value="NZ_FOTK01000004.1"/>
</dbReference>
<dbReference type="Proteomes" id="UP000199048">
    <property type="component" value="Unassembled WGS sequence"/>
</dbReference>
<keyword evidence="2" id="KW-1185">Reference proteome</keyword>
<name>A0A1I4HGP3_9HYPH</name>
<protein>
    <submittedName>
        <fullName evidence="1">Uncharacterized protein</fullName>
    </submittedName>
</protein>
<reference evidence="2" key="1">
    <citation type="submission" date="2016-10" db="EMBL/GenBank/DDBJ databases">
        <authorList>
            <person name="Varghese N."/>
            <person name="Submissions S."/>
        </authorList>
    </citation>
    <scope>NUCLEOTIDE SEQUENCE [LARGE SCALE GENOMIC DNA]</scope>
    <source>
        <strain evidence="2">BL36</strain>
    </source>
</reference>
<evidence type="ECO:0000313" key="1">
    <source>
        <dbReference type="EMBL" id="SFL40556.1"/>
    </source>
</evidence>
<organism evidence="1 2">
    <name type="scientific">Methylobacterium pseudosasicola</name>
    <dbReference type="NCBI Taxonomy" id="582667"/>
    <lineage>
        <taxon>Bacteria</taxon>
        <taxon>Pseudomonadati</taxon>
        <taxon>Pseudomonadota</taxon>
        <taxon>Alphaproteobacteria</taxon>
        <taxon>Hyphomicrobiales</taxon>
        <taxon>Methylobacteriaceae</taxon>
        <taxon>Methylobacterium</taxon>
    </lineage>
</organism>
<dbReference type="AlphaFoldDB" id="A0A1I4HGP3"/>
<accession>A0A1I4HGP3</accession>
<dbReference type="OrthoDB" id="8005941at2"/>
<proteinExistence type="predicted"/>
<gene>
    <name evidence="1" type="ORF">SAMN05192568_1004197</name>
</gene>
<sequence length="75" mass="7857">MARPTSSSPQDQHAAALADATATDMAAAAQALARAGDPATAEALRTMARHNRILALKLRAMQGLAQDRMGLARIF</sequence>